<reference evidence="2 3" key="1">
    <citation type="submission" date="2019-08" db="EMBL/GenBank/DDBJ databases">
        <title>Bacillus genomes from the desert of Cuatro Cienegas, Coahuila.</title>
        <authorList>
            <person name="Olmedo-Alvarez G."/>
        </authorList>
    </citation>
    <scope>NUCLEOTIDE SEQUENCE [LARGE SCALE GENOMIC DNA]</scope>
    <source>
        <strain evidence="2 3">CH37_1T</strain>
    </source>
</reference>
<evidence type="ECO:0000313" key="3">
    <source>
        <dbReference type="Proteomes" id="UP000323732"/>
    </source>
</evidence>
<organism evidence="2 3">
    <name type="scientific">Bacillus infantis</name>
    <dbReference type="NCBI Taxonomy" id="324767"/>
    <lineage>
        <taxon>Bacteria</taxon>
        <taxon>Bacillati</taxon>
        <taxon>Bacillota</taxon>
        <taxon>Bacilli</taxon>
        <taxon>Bacillales</taxon>
        <taxon>Bacillaceae</taxon>
        <taxon>Bacillus</taxon>
    </lineage>
</organism>
<dbReference type="GO" id="GO:0016874">
    <property type="term" value="F:ligase activity"/>
    <property type="evidence" value="ECO:0007669"/>
    <property type="project" value="UniProtKB-KW"/>
</dbReference>
<feature type="domain" description="Carrier" evidence="1">
    <location>
        <begin position="1"/>
        <end position="74"/>
    </location>
</feature>
<name>A0A5D4SFQ1_9BACI</name>
<accession>A0A5D4SFQ1</accession>
<dbReference type="Proteomes" id="UP000323732">
    <property type="component" value="Unassembled WGS sequence"/>
</dbReference>
<sequence length="74" mass="8400">MFKPEDLIKIVQDLSGCENVDLDTTFAELGLDSTSIVEILIEIELILDKDVLDADLDFDYLVSVKDVYDYANRL</sequence>
<protein>
    <submittedName>
        <fullName evidence="2">Alanine-phosphoribitol ligase</fullName>
    </submittedName>
</protein>
<comment type="caution">
    <text evidence="2">The sequence shown here is derived from an EMBL/GenBank/DDBJ whole genome shotgun (WGS) entry which is preliminary data.</text>
</comment>
<dbReference type="Pfam" id="PF00550">
    <property type="entry name" value="PP-binding"/>
    <property type="match status" value="1"/>
</dbReference>
<dbReference type="InterPro" id="IPR009081">
    <property type="entry name" value="PP-bd_ACP"/>
</dbReference>
<dbReference type="AlphaFoldDB" id="A0A5D4SFQ1"/>
<dbReference type="RefSeq" id="WP_148950773.1">
    <property type="nucleotide sequence ID" value="NZ_VTES01000006.1"/>
</dbReference>
<dbReference type="Gene3D" id="1.10.1200.10">
    <property type="entry name" value="ACP-like"/>
    <property type="match status" value="1"/>
</dbReference>
<gene>
    <name evidence="2" type="ORF">FZD47_20680</name>
</gene>
<proteinExistence type="predicted"/>
<dbReference type="PROSITE" id="PS50075">
    <property type="entry name" value="CARRIER"/>
    <property type="match status" value="1"/>
</dbReference>
<evidence type="ECO:0000259" key="1">
    <source>
        <dbReference type="PROSITE" id="PS50075"/>
    </source>
</evidence>
<keyword evidence="2" id="KW-0436">Ligase</keyword>
<evidence type="ECO:0000313" key="2">
    <source>
        <dbReference type="EMBL" id="TYS60626.1"/>
    </source>
</evidence>
<dbReference type="EMBL" id="VTES01000006">
    <property type="protein sequence ID" value="TYS60626.1"/>
    <property type="molecule type" value="Genomic_DNA"/>
</dbReference>
<dbReference type="SUPFAM" id="SSF47336">
    <property type="entry name" value="ACP-like"/>
    <property type="match status" value="1"/>
</dbReference>
<dbReference type="InterPro" id="IPR036736">
    <property type="entry name" value="ACP-like_sf"/>
</dbReference>